<feature type="domain" description="HMG box" evidence="6">
    <location>
        <begin position="241"/>
        <end position="307"/>
    </location>
</feature>
<dbReference type="InterPro" id="IPR036910">
    <property type="entry name" value="HMG_box_dom_sf"/>
</dbReference>
<dbReference type="EMBL" id="MCBQ01015084">
    <property type="protein sequence ID" value="RKF62051.1"/>
    <property type="molecule type" value="Genomic_DNA"/>
</dbReference>
<accession>A0A420HX76</accession>
<dbReference type="Gene3D" id="1.10.30.10">
    <property type="entry name" value="High mobility group box domain"/>
    <property type="match status" value="2"/>
</dbReference>
<dbReference type="PANTHER" id="PTHR46318">
    <property type="entry name" value="UPSTREAM BINDING TRANSCRIPTION FACTOR"/>
    <property type="match status" value="1"/>
</dbReference>
<dbReference type="STRING" id="62708.A0A420HX76"/>
<feature type="region of interest" description="Disordered" evidence="5">
    <location>
        <begin position="68"/>
        <end position="93"/>
    </location>
</feature>
<feature type="compositionally biased region" description="Basic residues" evidence="5">
    <location>
        <begin position="69"/>
        <end position="93"/>
    </location>
</feature>
<organism evidence="7 8">
    <name type="scientific">Golovinomyces cichoracearum</name>
    <dbReference type="NCBI Taxonomy" id="62708"/>
    <lineage>
        <taxon>Eukaryota</taxon>
        <taxon>Fungi</taxon>
        <taxon>Dikarya</taxon>
        <taxon>Ascomycota</taxon>
        <taxon>Pezizomycotina</taxon>
        <taxon>Leotiomycetes</taxon>
        <taxon>Erysiphales</taxon>
        <taxon>Erysiphaceae</taxon>
        <taxon>Golovinomyces</taxon>
    </lineage>
</organism>
<keyword evidence="8" id="KW-1185">Reference proteome</keyword>
<dbReference type="AlphaFoldDB" id="A0A420HX76"/>
<keyword evidence="3 4" id="KW-0539">Nucleus</keyword>
<evidence type="ECO:0000256" key="4">
    <source>
        <dbReference type="PROSITE-ProRule" id="PRU00267"/>
    </source>
</evidence>
<reference evidence="7 8" key="1">
    <citation type="journal article" date="2018" name="BMC Genomics">
        <title>Comparative genome analyses reveal sequence features reflecting distinct modes of host-adaptation between dicot and monocot powdery mildew.</title>
        <authorList>
            <person name="Wu Y."/>
            <person name="Ma X."/>
            <person name="Pan Z."/>
            <person name="Kale S.D."/>
            <person name="Song Y."/>
            <person name="King H."/>
            <person name="Zhang Q."/>
            <person name="Presley C."/>
            <person name="Deng X."/>
            <person name="Wei C.I."/>
            <person name="Xiao S."/>
        </authorList>
    </citation>
    <scope>NUCLEOTIDE SEQUENCE [LARGE SCALE GENOMIC DNA]</scope>
    <source>
        <strain evidence="7">UMSG3</strain>
    </source>
</reference>
<dbReference type="Proteomes" id="UP000283383">
    <property type="component" value="Unassembled WGS sequence"/>
</dbReference>
<comment type="subcellular location">
    <subcellularLocation>
        <location evidence="1">Nucleus</location>
    </subcellularLocation>
</comment>
<dbReference type="GO" id="GO:0003677">
    <property type="term" value="F:DNA binding"/>
    <property type="evidence" value="ECO:0007669"/>
    <property type="project" value="UniProtKB-UniRule"/>
</dbReference>
<proteinExistence type="predicted"/>
<dbReference type="SUPFAM" id="SSF47095">
    <property type="entry name" value="HMG-box"/>
    <property type="match status" value="2"/>
</dbReference>
<feature type="DNA-binding region" description="HMG box" evidence="4">
    <location>
        <begin position="241"/>
        <end position="307"/>
    </location>
</feature>
<dbReference type="InterPro" id="IPR009071">
    <property type="entry name" value="HMG_box_dom"/>
</dbReference>
<evidence type="ECO:0000256" key="1">
    <source>
        <dbReference type="ARBA" id="ARBA00004123"/>
    </source>
</evidence>
<gene>
    <name evidence="7" type="ORF">GcM3_150003</name>
</gene>
<dbReference type="SMART" id="SM00398">
    <property type="entry name" value="HMG"/>
    <property type="match status" value="2"/>
</dbReference>
<dbReference type="InterPro" id="IPR051762">
    <property type="entry name" value="UBF1"/>
</dbReference>
<evidence type="ECO:0000313" key="8">
    <source>
        <dbReference type="Proteomes" id="UP000283383"/>
    </source>
</evidence>
<dbReference type="GO" id="GO:0005634">
    <property type="term" value="C:nucleus"/>
    <property type="evidence" value="ECO:0007669"/>
    <property type="project" value="UniProtKB-SubCell"/>
</dbReference>
<evidence type="ECO:0000259" key="6">
    <source>
        <dbReference type="PROSITE" id="PS50118"/>
    </source>
</evidence>
<dbReference type="PROSITE" id="PS50118">
    <property type="entry name" value="HMG_BOX_2"/>
    <property type="match status" value="1"/>
</dbReference>
<keyword evidence="2 4" id="KW-0238">DNA-binding</keyword>
<evidence type="ECO:0000313" key="7">
    <source>
        <dbReference type="EMBL" id="RKF62051.1"/>
    </source>
</evidence>
<name>A0A420HX76_9PEZI</name>
<dbReference type="CDD" id="cd00084">
    <property type="entry name" value="HMG-box_SF"/>
    <property type="match status" value="2"/>
</dbReference>
<evidence type="ECO:0000256" key="2">
    <source>
        <dbReference type="ARBA" id="ARBA00023125"/>
    </source>
</evidence>
<evidence type="ECO:0000256" key="3">
    <source>
        <dbReference type="ARBA" id="ARBA00023242"/>
    </source>
</evidence>
<sequence>MLLSSIGRASFERAVTTISCSKYRALHILLNAHRIKSTYFRENSFTSNSIDFSRQCYVTAARSASGVKQKPKLSSKKSRRPASKSKGAKISKKASSILKKKKIVKKVVKKPKKPKKALTEKQKLTRKQSSLKLLALKLPDKLPQTARTLFMADKLKGNGGVNINARFAEISTGWKNLSPPELQVYQKQSENNRAANAKSLKEWVYKHSPDQIRLANNARRQLSRLYPNTNQWRQIQDDRQPKRPVTPLLCYIKERYSTGEYAGRNLLEISKKLTSEFKALTPNDRKKYDDIFREHQLKYIDDFRQTFNRDPKCQKSVV</sequence>
<comment type="caution">
    <text evidence="7">The sequence shown here is derived from an EMBL/GenBank/DDBJ whole genome shotgun (WGS) entry which is preliminary data.</text>
</comment>
<protein>
    <submittedName>
        <fullName evidence="7">Putative hmg box protein</fullName>
    </submittedName>
</protein>
<evidence type="ECO:0000256" key="5">
    <source>
        <dbReference type="SAM" id="MobiDB-lite"/>
    </source>
</evidence>